<comment type="caution">
    <text evidence="7">The sequence shown here is derived from an EMBL/GenBank/DDBJ whole genome shotgun (WGS) entry which is preliminary data.</text>
</comment>
<keyword evidence="8" id="KW-1185">Reference proteome</keyword>
<feature type="transmembrane region" description="Helical" evidence="5">
    <location>
        <begin position="161"/>
        <end position="179"/>
    </location>
</feature>
<reference evidence="7 8" key="1">
    <citation type="journal article" date="2014" name="Antonie Van Leeuwenhoek">
        <title>Hyphomonas beringensis sp. nov. and Hyphomonas chukchiensis sp. nov., isolated from surface seawater of the Bering Sea and Chukchi Sea.</title>
        <authorList>
            <person name="Li C."/>
            <person name="Lai Q."/>
            <person name="Li G."/>
            <person name="Dong C."/>
            <person name="Wang J."/>
            <person name="Liao Y."/>
            <person name="Shao Z."/>
        </authorList>
    </citation>
    <scope>NUCLEOTIDE SEQUENCE [LARGE SCALE GENOMIC DNA]</scope>
    <source>
        <strain evidence="7 8">MHS-3</strain>
    </source>
</reference>
<dbReference type="Proteomes" id="UP000027446">
    <property type="component" value="Unassembled WGS sequence"/>
</dbReference>
<evidence type="ECO:0000256" key="2">
    <source>
        <dbReference type="ARBA" id="ARBA00022692"/>
    </source>
</evidence>
<feature type="transmembrane region" description="Helical" evidence="5">
    <location>
        <begin position="122"/>
        <end position="149"/>
    </location>
</feature>
<feature type="domain" description="O-antigen ligase-related" evidence="6">
    <location>
        <begin position="194"/>
        <end position="345"/>
    </location>
</feature>
<name>A0A069E8S4_9PROT</name>
<feature type="transmembrane region" description="Helical" evidence="5">
    <location>
        <begin position="333"/>
        <end position="354"/>
    </location>
</feature>
<dbReference type="InterPro" id="IPR051533">
    <property type="entry name" value="WaaL-like"/>
</dbReference>
<dbReference type="InterPro" id="IPR007016">
    <property type="entry name" value="O-antigen_ligase-rel_domated"/>
</dbReference>
<feature type="transmembrane region" description="Helical" evidence="5">
    <location>
        <begin position="234"/>
        <end position="257"/>
    </location>
</feature>
<dbReference type="AlphaFoldDB" id="A0A069E8S4"/>
<keyword evidence="3 5" id="KW-1133">Transmembrane helix</keyword>
<feature type="transmembrane region" description="Helical" evidence="5">
    <location>
        <begin position="12"/>
        <end position="40"/>
    </location>
</feature>
<dbReference type="RefSeq" id="WP_035569375.1">
    <property type="nucleotide sequence ID" value="NZ_ARYH01000001.1"/>
</dbReference>
<evidence type="ECO:0000256" key="3">
    <source>
        <dbReference type="ARBA" id="ARBA00022989"/>
    </source>
</evidence>
<dbReference type="eggNOG" id="COG3307">
    <property type="taxonomic scope" value="Bacteria"/>
</dbReference>
<sequence>MSYAPVLAAAFVLWPIMGVLGGQGYAPLLGLAALPALALARPKWPPALYAIPAILFVIWVVIGEAWSPVSTGLISGSLMEGNFGVKASSVRIFLTAAFALLAVGGAMRIADGRAQVSTRVMLGAFAAQGLILAITTIFAGPLLTAIYGTDPVDVASGVQNLGRNANAFALILPVLIAYLSVRPQFFWKPVIALLVVTSLLFFTRLDNQSAVIGLVFMMAAMGLIRALPVHGFRALFTAIGAYIAAAPMVIGTGLRLLEAYNIHLPASFQSRAWAWHIVIGKIAERPVTGHGISASKTWEDTYADHPDWLARLPDFWAAYKVVPGHPHNMALQIWAETGMIGAVLVGFSLVLLGFRLPQPDKMREDIRYAIAGMTGVAFSLFNFAYSMWNEAFWSSLALAAVAIILLSKRQRESL</sequence>
<protein>
    <submittedName>
        <fullName evidence="7">Putative O-antigen polymerase</fullName>
    </submittedName>
</protein>
<proteinExistence type="predicted"/>
<dbReference type="GO" id="GO:0016020">
    <property type="term" value="C:membrane"/>
    <property type="evidence" value="ECO:0007669"/>
    <property type="project" value="UniProtKB-SubCell"/>
</dbReference>
<feature type="transmembrane region" description="Helical" evidence="5">
    <location>
        <begin position="186"/>
        <end position="203"/>
    </location>
</feature>
<feature type="transmembrane region" description="Helical" evidence="5">
    <location>
        <begin position="209"/>
        <end position="227"/>
    </location>
</feature>
<organism evidence="7 8">
    <name type="scientific">Hyphomonas adhaerens MHS-3</name>
    <dbReference type="NCBI Taxonomy" id="1280949"/>
    <lineage>
        <taxon>Bacteria</taxon>
        <taxon>Pseudomonadati</taxon>
        <taxon>Pseudomonadota</taxon>
        <taxon>Alphaproteobacteria</taxon>
        <taxon>Hyphomonadales</taxon>
        <taxon>Hyphomonadaceae</taxon>
        <taxon>Hyphomonas</taxon>
    </lineage>
</organism>
<evidence type="ECO:0000256" key="1">
    <source>
        <dbReference type="ARBA" id="ARBA00004141"/>
    </source>
</evidence>
<evidence type="ECO:0000256" key="5">
    <source>
        <dbReference type="SAM" id="Phobius"/>
    </source>
</evidence>
<evidence type="ECO:0000259" key="6">
    <source>
        <dbReference type="Pfam" id="PF04932"/>
    </source>
</evidence>
<keyword evidence="2 5" id="KW-0812">Transmembrane</keyword>
<gene>
    <name evidence="7" type="ORF">HAD_03115</name>
</gene>
<dbReference type="Pfam" id="PF04932">
    <property type="entry name" value="Wzy_C"/>
    <property type="match status" value="1"/>
</dbReference>
<evidence type="ECO:0000313" key="7">
    <source>
        <dbReference type="EMBL" id="KCZ84636.1"/>
    </source>
</evidence>
<dbReference type="EMBL" id="ARYH01000001">
    <property type="protein sequence ID" value="KCZ84636.1"/>
    <property type="molecule type" value="Genomic_DNA"/>
</dbReference>
<dbReference type="PANTHER" id="PTHR37422">
    <property type="entry name" value="TEICHURONIC ACID BIOSYNTHESIS PROTEIN TUAE"/>
    <property type="match status" value="1"/>
</dbReference>
<dbReference type="STRING" id="1280949.HAD_03115"/>
<dbReference type="PATRIC" id="fig|1280949.3.peg.636"/>
<feature type="transmembrane region" description="Helical" evidence="5">
    <location>
        <begin position="47"/>
        <end position="69"/>
    </location>
</feature>
<comment type="subcellular location">
    <subcellularLocation>
        <location evidence="1">Membrane</location>
        <topology evidence="1">Multi-pass membrane protein</topology>
    </subcellularLocation>
</comment>
<keyword evidence="4 5" id="KW-0472">Membrane</keyword>
<dbReference type="OrthoDB" id="8050531at2"/>
<feature type="transmembrane region" description="Helical" evidence="5">
    <location>
        <begin position="89"/>
        <end position="110"/>
    </location>
</feature>
<dbReference type="PANTHER" id="PTHR37422:SF13">
    <property type="entry name" value="LIPOPOLYSACCHARIDE BIOSYNTHESIS PROTEIN PA4999-RELATED"/>
    <property type="match status" value="1"/>
</dbReference>
<feature type="transmembrane region" description="Helical" evidence="5">
    <location>
        <begin position="366"/>
        <end position="385"/>
    </location>
</feature>
<accession>A0A069E8S4</accession>
<evidence type="ECO:0000256" key="4">
    <source>
        <dbReference type="ARBA" id="ARBA00023136"/>
    </source>
</evidence>
<feature type="transmembrane region" description="Helical" evidence="5">
    <location>
        <begin position="391"/>
        <end position="407"/>
    </location>
</feature>
<evidence type="ECO:0000313" key="8">
    <source>
        <dbReference type="Proteomes" id="UP000027446"/>
    </source>
</evidence>